<evidence type="ECO:0000256" key="1">
    <source>
        <dbReference type="SAM" id="MobiDB-lite"/>
    </source>
</evidence>
<dbReference type="Gene3D" id="3.40.33.10">
    <property type="entry name" value="CAP"/>
    <property type="match status" value="1"/>
</dbReference>
<organism evidence="4 5">
    <name type="scientific">Cyclostephanos tholiformis</name>
    <dbReference type="NCBI Taxonomy" id="382380"/>
    <lineage>
        <taxon>Eukaryota</taxon>
        <taxon>Sar</taxon>
        <taxon>Stramenopiles</taxon>
        <taxon>Ochrophyta</taxon>
        <taxon>Bacillariophyta</taxon>
        <taxon>Coscinodiscophyceae</taxon>
        <taxon>Thalassiosirophycidae</taxon>
        <taxon>Stephanodiscales</taxon>
        <taxon>Stephanodiscaceae</taxon>
        <taxon>Cyclostephanos</taxon>
    </lineage>
</organism>
<dbReference type="InterPro" id="IPR001283">
    <property type="entry name" value="CRISP-related"/>
</dbReference>
<feature type="region of interest" description="Disordered" evidence="1">
    <location>
        <begin position="294"/>
        <end position="315"/>
    </location>
</feature>
<dbReference type="Pfam" id="PF00188">
    <property type="entry name" value="CAP"/>
    <property type="match status" value="1"/>
</dbReference>
<dbReference type="InterPro" id="IPR035940">
    <property type="entry name" value="CAP_sf"/>
</dbReference>
<comment type="caution">
    <text evidence="4">The sequence shown here is derived from an EMBL/GenBank/DDBJ whole genome shotgun (WGS) entry which is preliminary data.</text>
</comment>
<dbReference type="InterPro" id="IPR014044">
    <property type="entry name" value="CAP_dom"/>
</dbReference>
<evidence type="ECO:0000259" key="3">
    <source>
        <dbReference type="SMART" id="SM00198"/>
    </source>
</evidence>
<dbReference type="CDD" id="cd05380">
    <property type="entry name" value="CAP_euk"/>
    <property type="match status" value="1"/>
</dbReference>
<gene>
    <name evidence="4" type="ORF">ACHAXA_000993</name>
</gene>
<name>A0ABD3SDY1_9STRA</name>
<sequence length="585" mass="64611">MDSLHRNDDLEADAPRPEDIGCSAIEEPRRRSFFNGQKKVIAAVFSIFVVAAVATGVALSAKLSQQTVLEQSSDTITGSEDAQEQHGIDGEKFDINDHQVFSTEYPEDIIYDVGHASEEPEMDVIEMVTHENQTAIASEKVQDDGEDIETAEFDGPLTDFIVTPEVSRINKATNGQCENPNEGLWYLQFVTDKYPWENSWQFKDADGTVVMSGPPEGKNYARMTTYIGSMCVEAGEYTMELKDKSGDGVCCIYGNGKMFVKVNGKTVMTTDDSNFSSLKETFVISPLNQDVVTSTPTKKPTVKPSDSAAETPSGQHSVVISVKTDQYGAETGYTFKSQDGEILINKEKGTLDSDTLYETKFLVDEGKGLTKGQYSLTIKDDVQGIAAPGFYAVEVDGVEVMFDHKSNTYMINVGIEPSMTELDMKWLTAHNSRREKFYEAGGVPNKPLVWSTDLKEAASNWVDQITPTCKPMIEEGLIDGENLSTRTANAERNETPEVILKRWVDRNVGKGYPENQSMTQVLWRGTRYVGCAQKVTQRSDGSICYVSICRYARAGNCALNSDNWKEITLGDRSGCGRACPGDLCY</sequence>
<dbReference type="EMBL" id="JALLPB020000057">
    <property type="protein sequence ID" value="KAL3822728.1"/>
    <property type="molecule type" value="Genomic_DNA"/>
</dbReference>
<keyword evidence="2" id="KW-1133">Transmembrane helix</keyword>
<proteinExistence type="predicted"/>
<feature type="compositionally biased region" description="Basic and acidic residues" evidence="1">
    <location>
        <begin position="1"/>
        <end position="19"/>
    </location>
</feature>
<keyword evidence="5" id="KW-1185">Reference proteome</keyword>
<evidence type="ECO:0000313" key="4">
    <source>
        <dbReference type="EMBL" id="KAL3822728.1"/>
    </source>
</evidence>
<dbReference type="SMART" id="SM00198">
    <property type="entry name" value="SCP"/>
    <property type="match status" value="1"/>
</dbReference>
<dbReference type="PANTHER" id="PTHR10334">
    <property type="entry name" value="CYSTEINE-RICH SECRETORY PROTEIN-RELATED"/>
    <property type="match status" value="1"/>
</dbReference>
<feature type="domain" description="SCP" evidence="3">
    <location>
        <begin position="420"/>
        <end position="559"/>
    </location>
</feature>
<evidence type="ECO:0000313" key="5">
    <source>
        <dbReference type="Proteomes" id="UP001530377"/>
    </source>
</evidence>
<dbReference type="AlphaFoldDB" id="A0ABD3SDY1"/>
<accession>A0ABD3SDY1</accession>
<evidence type="ECO:0000256" key="2">
    <source>
        <dbReference type="SAM" id="Phobius"/>
    </source>
</evidence>
<feature type="compositionally biased region" description="Low complexity" evidence="1">
    <location>
        <begin position="294"/>
        <end position="307"/>
    </location>
</feature>
<reference evidence="4 5" key="1">
    <citation type="submission" date="2024-10" db="EMBL/GenBank/DDBJ databases">
        <title>Updated reference genomes for cyclostephanoid diatoms.</title>
        <authorList>
            <person name="Roberts W.R."/>
            <person name="Alverson A.J."/>
        </authorList>
    </citation>
    <scope>NUCLEOTIDE SEQUENCE [LARGE SCALE GENOMIC DNA]</scope>
    <source>
        <strain evidence="4 5">AJA228-03</strain>
    </source>
</reference>
<dbReference type="SUPFAM" id="SSF55797">
    <property type="entry name" value="PR-1-like"/>
    <property type="match status" value="1"/>
</dbReference>
<dbReference type="Proteomes" id="UP001530377">
    <property type="component" value="Unassembled WGS sequence"/>
</dbReference>
<keyword evidence="2" id="KW-0472">Membrane</keyword>
<protein>
    <recommendedName>
        <fullName evidence="3">SCP domain-containing protein</fullName>
    </recommendedName>
</protein>
<feature type="region of interest" description="Disordered" evidence="1">
    <location>
        <begin position="1"/>
        <end position="21"/>
    </location>
</feature>
<feature type="transmembrane region" description="Helical" evidence="2">
    <location>
        <begin position="40"/>
        <end position="61"/>
    </location>
</feature>
<keyword evidence="2" id="KW-0812">Transmembrane</keyword>